<dbReference type="RefSeq" id="WP_111274367.1">
    <property type="nucleotide sequence ID" value="NZ_QFYS01000001.1"/>
</dbReference>
<sequence>MPTNRTYRRRIHAPTVTPAQWAFLNDQPLDPEEGQRPFEHWMLECDFGLGFGGEARGGGYTRNLWQTLGQNVLGRWVVERPGTRPRCWWRYDAPEPRLRVGGVGDPMAALPSVASDLELGVPKSWLTRELAAYYGSPAPQVGDRYFGAQGPREANFRPPAWQPLAVTGVDPDDPPTFESQAAYLQRLDLFAEGEAERLDETAFLPEPIMIGGGAA</sequence>
<reference evidence="1 2" key="1">
    <citation type="submission" date="2018-05" db="EMBL/GenBank/DDBJ databases">
        <authorList>
            <person name="Lanie J.A."/>
            <person name="Ng W.-L."/>
            <person name="Kazmierczak K.M."/>
            <person name="Andrzejewski T.M."/>
            <person name="Davidsen T.M."/>
            <person name="Wayne K.J."/>
            <person name="Tettelin H."/>
            <person name="Glass J.I."/>
            <person name="Rusch D."/>
            <person name="Podicherti R."/>
            <person name="Tsui H.-C.T."/>
            <person name="Winkler M.E."/>
        </authorList>
    </citation>
    <scope>NUCLEOTIDE SEQUENCE [LARGE SCALE GENOMIC DNA]</scope>
    <source>
        <strain evidence="1 2">BUT-10</strain>
    </source>
</reference>
<name>A0A328BQB9_9CAUL</name>
<dbReference type="OrthoDB" id="5952157at2"/>
<protein>
    <submittedName>
        <fullName evidence="1">Uncharacterized protein</fullName>
    </submittedName>
</protein>
<keyword evidence="2" id="KW-1185">Reference proteome</keyword>
<organism evidence="1 2">
    <name type="scientific">Phenylobacterium kunshanense</name>
    <dbReference type="NCBI Taxonomy" id="1445034"/>
    <lineage>
        <taxon>Bacteria</taxon>
        <taxon>Pseudomonadati</taxon>
        <taxon>Pseudomonadota</taxon>
        <taxon>Alphaproteobacteria</taxon>
        <taxon>Caulobacterales</taxon>
        <taxon>Caulobacteraceae</taxon>
        <taxon>Phenylobacterium</taxon>
    </lineage>
</organism>
<evidence type="ECO:0000313" key="2">
    <source>
        <dbReference type="Proteomes" id="UP000249524"/>
    </source>
</evidence>
<comment type="caution">
    <text evidence="1">The sequence shown here is derived from an EMBL/GenBank/DDBJ whole genome shotgun (WGS) entry which is preliminary data.</text>
</comment>
<dbReference type="AlphaFoldDB" id="A0A328BQB9"/>
<gene>
    <name evidence="1" type="ORF">DJ019_02350</name>
</gene>
<dbReference type="Proteomes" id="UP000249524">
    <property type="component" value="Unassembled WGS sequence"/>
</dbReference>
<proteinExistence type="predicted"/>
<dbReference type="EMBL" id="QFYS01000001">
    <property type="protein sequence ID" value="RAK68875.1"/>
    <property type="molecule type" value="Genomic_DNA"/>
</dbReference>
<evidence type="ECO:0000313" key="1">
    <source>
        <dbReference type="EMBL" id="RAK68875.1"/>
    </source>
</evidence>
<accession>A0A328BQB9</accession>